<organism evidence="1 2">
    <name type="scientific">Populus trichocarpa</name>
    <name type="common">Western balsam poplar</name>
    <name type="synonym">Populus balsamifera subsp. trichocarpa</name>
    <dbReference type="NCBI Taxonomy" id="3694"/>
    <lineage>
        <taxon>Eukaryota</taxon>
        <taxon>Viridiplantae</taxon>
        <taxon>Streptophyta</taxon>
        <taxon>Embryophyta</taxon>
        <taxon>Tracheophyta</taxon>
        <taxon>Spermatophyta</taxon>
        <taxon>Magnoliopsida</taxon>
        <taxon>eudicotyledons</taxon>
        <taxon>Gunneridae</taxon>
        <taxon>Pentapetalae</taxon>
        <taxon>rosids</taxon>
        <taxon>fabids</taxon>
        <taxon>Malpighiales</taxon>
        <taxon>Salicaceae</taxon>
        <taxon>Saliceae</taxon>
        <taxon>Populus</taxon>
    </lineage>
</organism>
<dbReference type="InParanoid" id="A0A3N7FR31"/>
<accession>A0A3N7FR31</accession>
<name>A0A3N7FR31_POPTR</name>
<dbReference type="Proteomes" id="UP000006729">
    <property type="component" value="Chromosome 11"/>
</dbReference>
<proteinExistence type="predicted"/>
<evidence type="ECO:0000313" key="1">
    <source>
        <dbReference type="EMBL" id="RQO97717.1"/>
    </source>
</evidence>
<gene>
    <name evidence="1" type="ORF">POPTR_011G088301</name>
</gene>
<protein>
    <submittedName>
        <fullName evidence="1">Uncharacterized protein</fullName>
    </submittedName>
</protein>
<evidence type="ECO:0000313" key="2">
    <source>
        <dbReference type="Proteomes" id="UP000006729"/>
    </source>
</evidence>
<reference evidence="1 2" key="1">
    <citation type="journal article" date="2006" name="Science">
        <title>The genome of black cottonwood, Populus trichocarpa (Torr. &amp; Gray).</title>
        <authorList>
            <person name="Tuskan G.A."/>
            <person name="Difazio S."/>
            <person name="Jansson S."/>
            <person name="Bohlmann J."/>
            <person name="Grigoriev I."/>
            <person name="Hellsten U."/>
            <person name="Putnam N."/>
            <person name="Ralph S."/>
            <person name="Rombauts S."/>
            <person name="Salamov A."/>
            <person name="Schein J."/>
            <person name="Sterck L."/>
            <person name="Aerts A."/>
            <person name="Bhalerao R.R."/>
            <person name="Bhalerao R.P."/>
            <person name="Blaudez D."/>
            <person name="Boerjan W."/>
            <person name="Brun A."/>
            <person name="Brunner A."/>
            <person name="Busov V."/>
            <person name="Campbell M."/>
            <person name="Carlson J."/>
            <person name="Chalot M."/>
            <person name="Chapman J."/>
            <person name="Chen G.L."/>
            <person name="Cooper D."/>
            <person name="Coutinho P.M."/>
            <person name="Couturier J."/>
            <person name="Covert S."/>
            <person name="Cronk Q."/>
            <person name="Cunningham R."/>
            <person name="Davis J."/>
            <person name="Degroeve S."/>
            <person name="Dejardin A."/>
            <person name="Depamphilis C."/>
            <person name="Detter J."/>
            <person name="Dirks B."/>
            <person name="Dubchak I."/>
            <person name="Duplessis S."/>
            <person name="Ehlting J."/>
            <person name="Ellis B."/>
            <person name="Gendler K."/>
            <person name="Goodstein D."/>
            <person name="Gribskov M."/>
            <person name="Grimwood J."/>
            <person name="Groover A."/>
            <person name="Gunter L."/>
            <person name="Hamberger B."/>
            <person name="Heinze B."/>
            <person name="Helariutta Y."/>
            <person name="Henrissat B."/>
            <person name="Holligan D."/>
            <person name="Holt R."/>
            <person name="Huang W."/>
            <person name="Islam-Faridi N."/>
            <person name="Jones S."/>
            <person name="Jones-Rhoades M."/>
            <person name="Jorgensen R."/>
            <person name="Joshi C."/>
            <person name="Kangasjarvi J."/>
            <person name="Karlsson J."/>
            <person name="Kelleher C."/>
            <person name="Kirkpatrick R."/>
            <person name="Kirst M."/>
            <person name="Kohler A."/>
            <person name="Kalluri U."/>
            <person name="Larimer F."/>
            <person name="Leebens-Mack J."/>
            <person name="Leple J.C."/>
            <person name="Locascio P."/>
            <person name="Lou Y."/>
            <person name="Lucas S."/>
            <person name="Martin F."/>
            <person name="Montanini B."/>
            <person name="Napoli C."/>
            <person name="Nelson D.R."/>
            <person name="Nelson C."/>
            <person name="Nieminen K."/>
            <person name="Nilsson O."/>
            <person name="Pereda V."/>
            <person name="Peter G."/>
            <person name="Philippe R."/>
            <person name="Pilate G."/>
            <person name="Poliakov A."/>
            <person name="Razumovskaya J."/>
            <person name="Richardson P."/>
            <person name="Rinaldi C."/>
            <person name="Ritland K."/>
            <person name="Rouze P."/>
            <person name="Ryaboy D."/>
            <person name="Schmutz J."/>
            <person name="Schrader J."/>
            <person name="Segerman B."/>
            <person name="Shin H."/>
            <person name="Siddiqui A."/>
            <person name="Sterky F."/>
            <person name="Terry A."/>
            <person name="Tsai C.J."/>
            <person name="Uberbacher E."/>
            <person name="Unneberg P."/>
            <person name="Vahala J."/>
            <person name="Wall K."/>
            <person name="Wessler S."/>
            <person name="Yang G."/>
            <person name="Yin T."/>
            <person name="Douglas C."/>
            <person name="Marra M."/>
            <person name="Sandberg G."/>
            <person name="Van de Peer Y."/>
            <person name="Rokhsar D."/>
        </authorList>
    </citation>
    <scope>NUCLEOTIDE SEQUENCE [LARGE SCALE GENOMIC DNA]</scope>
    <source>
        <strain evidence="2">cv. Nisqually</strain>
    </source>
</reference>
<sequence length="163" mass="18467">MESGFVSRKEVEKILRGSLQSQIPGMGSKVFESFEASDLVMKMLKLELCYEQNPSDPYSLLLIPSILQEGRGKPQRWQLSTTDCNYAGRHLECEDSSHTFLAPGFFPLLQVHLHNRIMALKNQHGATCSLHCSQHLQNGCMIINTLGIQFQTLEDLFQELDLI</sequence>
<dbReference type="STRING" id="3694.A0A3N7FR31"/>
<dbReference type="PANTHER" id="PTHR47679">
    <property type="entry name" value="PROTEIN TORNADO 1"/>
    <property type="match status" value="1"/>
</dbReference>
<dbReference type="AlphaFoldDB" id="A0A3N7FR31"/>
<dbReference type="PANTHER" id="PTHR47679:SF1">
    <property type="entry name" value="PROTEIN TORNADO 1"/>
    <property type="match status" value="1"/>
</dbReference>
<dbReference type="EMBL" id="CM009300">
    <property type="protein sequence ID" value="RQO97717.1"/>
    <property type="molecule type" value="Genomic_DNA"/>
</dbReference>
<keyword evidence="2" id="KW-1185">Reference proteome</keyword>